<dbReference type="GO" id="GO:0008308">
    <property type="term" value="F:voltage-gated monoatomic anion channel activity"/>
    <property type="evidence" value="ECO:0007669"/>
    <property type="project" value="InterPro"/>
</dbReference>
<proteinExistence type="inferred from homology"/>
<keyword evidence="3" id="KW-0813">Transport</keyword>
<dbReference type="InterPro" id="IPR027246">
    <property type="entry name" value="Porin_Euk/Tom40"/>
</dbReference>
<dbReference type="CDD" id="cd07306">
    <property type="entry name" value="Porin3_VDAC"/>
    <property type="match status" value="1"/>
</dbReference>
<keyword evidence="6" id="KW-0406">Ion transport</keyword>
<keyword evidence="8" id="KW-0472">Membrane</keyword>
<dbReference type="AlphaFoldDB" id="A0A0C9S6F9"/>
<keyword evidence="4" id="KW-1134">Transmembrane beta strand</keyword>
<dbReference type="FunFam" id="2.40.160.10:FF:000003">
    <property type="entry name" value="Outer mitochondrial membrane protein porin"/>
    <property type="match status" value="1"/>
</dbReference>
<evidence type="ECO:0000256" key="2">
    <source>
        <dbReference type="ARBA" id="ARBA00009624"/>
    </source>
</evidence>
<dbReference type="GO" id="GO:0015288">
    <property type="term" value="F:porin activity"/>
    <property type="evidence" value="ECO:0007669"/>
    <property type="project" value="UniProtKB-KW"/>
</dbReference>
<dbReference type="InterPro" id="IPR001925">
    <property type="entry name" value="Porin_Euk"/>
</dbReference>
<dbReference type="EMBL" id="GCHU01014916">
    <property type="protein sequence ID" value="JAG86543.1"/>
    <property type="molecule type" value="Transcribed_RNA"/>
</dbReference>
<dbReference type="InterPro" id="IPR023614">
    <property type="entry name" value="Porin_dom_sf"/>
</dbReference>
<dbReference type="PANTHER" id="PTHR11743:SF70">
    <property type="entry name" value="GH26960P-RELATED"/>
    <property type="match status" value="1"/>
</dbReference>
<name>A0A0C9S6F9_9CONI</name>
<dbReference type="Pfam" id="PF01459">
    <property type="entry name" value="Porin_3"/>
    <property type="match status" value="1"/>
</dbReference>
<sequence>MGKGPGLFSDIGKKAKDLLTKDYNSDQKFTVTTYSETGLTFTSTGLKKGELFSGDLNTQYKYQNATVDVKVDTSSTISTQITFDQFVPRAKAVFSFKIPDQKSGKVDLQYLHDLVGLSSSIGLTPTPIVEFSGTVGSDEISVGGEVGFETASGAFTKYSAGVGITKPEFSAAVILADKGDTVKASYIHALNPVTKASVAAEITHKFSTNQNTFTFGTFHSVDPLTTMKTRINNQGKLGALIQHEWRPKSLITLSGEFDTQALDKSAKIGLALALKP</sequence>
<evidence type="ECO:0000256" key="1">
    <source>
        <dbReference type="ARBA" id="ARBA00004370"/>
    </source>
</evidence>
<dbReference type="Gene3D" id="2.40.160.10">
    <property type="entry name" value="Porin"/>
    <property type="match status" value="1"/>
</dbReference>
<keyword evidence="7" id="KW-0626">Porin</keyword>
<comment type="subcellular location">
    <subcellularLocation>
        <location evidence="1">Membrane</location>
    </subcellularLocation>
</comment>
<evidence type="ECO:0000256" key="3">
    <source>
        <dbReference type="ARBA" id="ARBA00022448"/>
    </source>
</evidence>
<evidence type="ECO:0000256" key="5">
    <source>
        <dbReference type="ARBA" id="ARBA00022692"/>
    </source>
</evidence>
<organism evidence="9">
    <name type="scientific">Wollemia nobilis</name>
    <dbReference type="NCBI Taxonomy" id="56998"/>
    <lineage>
        <taxon>Eukaryota</taxon>
        <taxon>Viridiplantae</taxon>
        <taxon>Streptophyta</taxon>
        <taxon>Embryophyta</taxon>
        <taxon>Tracheophyta</taxon>
        <taxon>Spermatophyta</taxon>
        <taxon>Pinopsida</taxon>
        <taxon>Pinidae</taxon>
        <taxon>Conifers II</taxon>
        <taxon>Araucariales</taxon>
        <taxon>Araucariaceae</taxon>
        <taxon>Wollemia</taxon>
    </lineage>
</organism>
<dbReference type="GO" id="GO:0005741">
    <property type="term" value="C:mitochondrial outer membrane"/>
    <property type="evidence" value="ECO:0007669"/>
    <property type="project" value="InterPro"/>
</dbReference>
<reference evidence="9" key="1">
    <citation type="submission" date="2015-02" db="EMBL/GenBank/DDBJ databases">
        <title>A transcriptome of Wollemia nobilis - a relic of Gondwana.</title>
        <authorList>
            <person name="Chia J.Y."/>
            <person name="Leong Y.S."/>
            <person name="Abdul Karim S."/>
            <person name="Wan Azmi N."/>
            <person name="Hercus R."/>
            <person name="Croft L."/>
        </authorList>
    </citation>
    <scope>NUCLEOTIDE SEQUENCE</scope>
    <source>
        <strain evidence="9">MaeBrown</strain>
        <tissue evidence="9">Leaf</tissue>
    </source>
</reference>
<evidence type="ECO:0000313" key="9">
    <source>
        <dbReference type="EMBL" id="JAG86543.1"/>
    </source>
</evidence>
<dbReference type="PANTHER" id="PTHR11743">
    <property type="entry name" value="VOLTAGE-DEPENDENT ANION-SELECTIVE CHANNEL"/>
    <property type="match status" value="1"/>
</dbReference>
<evidence type="ECO:0000256" key="6">
    <source>
        <dbReference type="ARBA" id="ARBA00023065"/>
    </source>
</evidence>
<comment type="similarity">
    <text evidence="2">Belongs to the eukaryotic mitochondrial porin (TC 1.B.8.1) family.</text>
</comment>
<dbReference type="GO" id="GO:0046930">
    <property type="term" value="C:pore complex"/>
    <property type="evidence" value="ECO:0007669"/>
    <property type="project" value="UniProtKB-KW"/>
</dbReference>
<evidence type="ECO:0000256" key="4">
    <source>
        <dbReference type="ARBA" id="ARBA00022452"/>
    </source>
</evidence>
<evidence type="ECO:0000256" key="7">
    <source>
        <dbReference type="ARBA" id="ARBA00023114"/>
    </source>
</evidence>
<keyword evidence="5" id="KW-0812">Transmembrane</keyword>
<dbReference type="PROSITE" id="PS00558">
    <property type="entry name" value="EUKARYOTIC_PORIN"/>
    <property type="match status" value="1"/>
</dbReference>
<protein>
    <submittedName>
        <fullName evidence="9">TSA: Wollemia nobilis Ref_Wollemi_Transcript_15001_1301 transcribed RNA sequence</fullName>
    </submittedName>
</protein>
<evidence type="ECO:0000256" key="8">
    <source>
        <dbReference type="ARBA" id="ARBA00023136"/>
    </source>
</evidence>
<accession>A0A0C9S6F9</accession>